<organism evidence="9">
    <name type="scientific">Salvia splendens</name>
    <name type="common">Scarlet sage</name>
    <dbReference type="NCBI Taxonomy" id="180675"/>
    <lineage>
        <taxon>Eukaryota</taxon>
        <taxon>Viridiplantae</taxon>
        <taxon>Streptophyta</taxon>
        <taxon>Embryophyta</taxon>
        <taxon>Tracheophyta</taxon>
        <taxon>Spermatophyta</taxon>
        <taxon>Magnoliopsida</taxon>
        <taxon>eudicotyledons</taxon>
        <taxon>Gunneridae</taxon>
        <taxon>Pentapetalae</taxon>
        <taxon>asterids</taxon>
        <taxon>lamiids</taxon>
        <taxon>Lamiales</taxon>
        <taxon>Lamiaceae</taxon>
        <taxon>Nepetoideae</taxon>
        <taxon>Mentheae</taxon>
        <taxon>Salviinae</taxon>
        <taxon>Salvia</taxon>
        <taxon>Salvia subgen. Calosphace</taxon>
        <taxon>core Calosphace</taxon>
    </lineage>
</organism>
<keyword evidence="5 8" id="KW-0472">Membrane</keyword>
<evidence type="ECO:0000313" key="10">
    <source>
        <dbReference type="Proteomes" id="UP000298416"/>
    </source>
</evidence>
<feature type="compositionally biased region" description="Basic and acidic residues" evidence="7">
    <location>
        <begin position="21"/>
        <end position="35"/>
    </location>
</feature>
<sequence length="330" mass="36455">MNCDTSTSSYSLQEHNKNKKQASETKKEPSTEENHRPKHRAKKGAEQEHNTRARDLGADLLSNFYQRNHGFDQPKAKTLSLRYNALSGPLPPYLFTSFRNLYLQHNFFTGELPQTLFSLTSLVRLNLAENNFLGPISPGFANLTKLGTLYLQKNRFSGPIPPLDLPALVQFDVSSNNLTGSIPNSLSKNPKSSFLSNSLCGEPLNSCGNANPKKKKLSAGAIAGIVIASVVAVLTGSLQPRKLIQTVGIYTIDEALSLSAQVGLNRSGESYRLRCVNYLRPGLKKGLLTPQEEGHRLLAFARQVETKNWKSSVRFKGSLLPLEQWVCARS</sequence>
<reference evidence="9" key="1">
    <citation type="submission" date="2018-01" db="EMBL/GenBank/DDBJ databases">
        <authorList>
            <person name="Mao J.F."/>
        </authorList>
    </citation>
    <scope>NUCLEOTIDE SEQUENCE</scope>
    <source>
        <strain evidence="9">Huo1</strain>
        <tissue evidence="9">Leaf</tissue>
    </source>
</reference>
<feature type="compositionally biased region" description="Polar residues" evidence="7">
    <location>
        <begin position="1"/>
        <end position="13"/>
    </location>
</feature>
<keyword evidence="3" id="KW-0732">Signal</keyword>
<accession>A0A8X8XVC3</accession>
<protein>
    <submittedName>
        <fullName evidence="9">Uncharacterized protein</fullName>
    </submittedName>
</protein>
<feature type="region of interest" description="Disordered" evidence="7">
    <location>
        <begin position="1"/>
        <end position="51"/>
    </location>
</feature>
<evidence type="ECO:0000256" key="6">
    <source>
        <dbReference type="ARBA" id="ARBA00023180"/>
    </source>
</evidence>
<feature type="transmembrane region" description="Helical" evidence="8">
    <location>
        <begin position="217"/>
        <end position="235"/>
    </location>
</feature>
<proteinExistence type="predicted"/>
<evidence type="ECO:0000256" key="5">
    <source>
        <dbReference type="ARBA" id="ARBA00023136"/>
    </source>
</evidence>
<keyword evidence="4" id="KW-0677">Repeat</keyword>
<dbReference type="FunFam" id="3.80.10.10:FF:000041">
    <property type="entry name" value="LRR receptor-like serine/threonine-protein kinase ERECTA"/>
    <property type="match status" value="1"/>
</dbReference>
<evidence type="ECO:0000256" key="8">
    <source>
        <dbReference type="SAM" id="Phobius"/>
    </source>
</evidence>
<name>A0A8X8XVC3_SALSN</name>
<evidence type="ECO:0000256" key="7">
    <source>
        <dbReference type="SAM" id="MobiDB-lite"/>
    </source>
</evidence>
<gene>
    <name evidence="9" type="ORF">SASPL_121025</name>
</gene>
<dbReference type="PANTHER" id="PTHR48010">
    <property type="entry name" value="OS05G0588300 PROTEIN"/>
    <property type="match status" value="1"/>
</dbReference>
<comment type="caution">
    <text evidence="9">The sequence shown here is derived from an EMBL/GenBank/DDBJ whole genome shotgun (WGS) entry which is preliminary data.</text>
</comment>
<keyword evidence="6" id="KW-0325">Glycoprotein</keyword>
<evidence type="ECO:0000256" key="4">
    <source>
        <dbReference type="ARBA" id="ARBA00022737"/>
    </source>
</evidence>
<keyword evidence="8" id="KW-0812">Transmembrane</keyword>
<comment type="subcellular location">
    <subcellularLocation>
        <location evidence="1">Membrane</location>
    </subcellularLocation>
</comment>
<keyword evidence="10" id="KW-1185">Reference proteome</keyword>
<keyword evidence="8" id="KW-1133">Transmembrane helix</keyword>
<dbReference type="InterPro" id="IPR050994">
    <property type="entry name" value="At_inactive_RLKs"/>
</dbReference>
<dbReference type="EMBL" id="PNBA02000007">
    <property type="protein sequence ID" value="KAG6418820.1"/>
    <property type="molecule type" value="Genomic_DNA"/>
</dbReference>
<dbReference type="PANTHER" id="PTHR48010:SF32">
    <property type="entry name" value="PROTEIN KINASE DOMAIN-CONTAINING PROTEIN"/>
    <property type="match status" value="1"/>
</dbReference>
<evidence type="ECO:0000256" key="3">
    <source>
        <dbReference type="ARBA" id="ARBA00022729"/>
    </source>
</evidence>
<evidence type="ECO:0000256" key="1">
    <source>
        <dbReference type="ARBA" id="ARBA00004370"/>
    </source>
</evidence>
<evidence type="ECO:0000256" key="2">
    <source>
        <dbReference type="ARBA" id="ARBA00022614"/>
    </source>
</evidence>
<dbReference type="Gene3D" id="3.80.10.10">
    <property type="entry name" value="Ribonuclease Inhibitor"/>
    <property type="match status" value="1"/>
</dbReference>
<dbReference type="Proteomes" id="UP000298416">
    <property type="component" value="Unassembled WGS sequence"/>
</dbReference>
<dbReference type="GO" id="GO:0016020">
    <property type="term" value="C:membrane"/>
    <property type="evidence" value="ECO:0007669"/>
    <property type="project" value="UniProtKB-SubCell"/>
</dbReference>
<dbReference type="InterPro" id="IPR032675">
    <property type="entry name" value="LRR_dom_sf"/>
</dbReference>
<dbReference type="AlphaFoldDB" id="A0A8X8XVC3"/>
<dbReference type="InterPro" id="IPR001611">
    <property type="entry name" value="Leu-rich_rpt"/>
</dbReference>
<reference evidence="9" key="2">
    <citation type="submission" date="2020-08" db="EMBL/GenBank/DDBJ databases">
        <title>Plant Genome Project.</title>
        <authorList>
            <person name="Zhang R.-G."/>
        </authorList>
    </citation>
    <scope>NUCLEOTIDE SEQUENCE</scope>
    <source>
        <strain evidence="9">Huo1</strain>
        <tissue evidence="9">Leaf</tissue>
    </source>
</reference>
<dbReference type="Pfam" id="PF00560">
    <property type="entry name" value="LRR_1"/>
    <property type="match status" value="3"/>
</dbReference>
<evidence type="ECO:0000313" key="9">
    <source>
        <dbReference type="EMBL" id="KAG6418820.1"/>
    </source>
</evidence>
<dbReference type="SUPFAM" id="SSF52058">
    <property type="entry name" value="L domain-like"/>
    <property type="match status" value="1"/>
</dbReference>
<keyword evidence="2" id="KW-0433">Leucine-rich repeat</keyword>